<organism evidence="14 15">
    <name type="scientific">Dyadobacter soli</name>
    <dbReference type="NCBI Taxonomy" id="659014"/>
    <lineage>
        <taxon>Bacteria</taxon>
        <taxon>Pseudomonadati</taxon>
        <taxon>Bacteroidota</taxon>
        <taxon>Cytophagia</taxon>
        <taxon>Cytophagales</taxon>
        <taxon>Spirosomataceae</taxon>
        <taxon>Dyadobacter</taxon>
    </lineage>
</organism>
<dbReference type="SUPFAM" id="SSF158472">
    <property type="entry name" value="HAMP domain-like"/>
    <property type="match status" value="1"/>
</dbReference>
<protein>
    <recommendedName>
        <fullName evidence="3">histidine kinase</fullName>
        <ecNumber evidence="3">2.7.13.3</ecNumber>
    </recommendedName>
</protein>
<dbReference type="CDD" id="cd00075">
    <property type="entry name" value="HATPase"/>
    <property type="match status" value="1"/>
</dbReference>
<dbReference type="Gene3D" id="3.30.565.10">
    <property type="entry name" value="Histidine kinase-like ATPase, C-terminal domain"/>
    <property type="match status" value="1"/>
</dbReference>
<dbReference type="PROSITE" id="PS50109">
    <property type="entry name" value="HIS_KIN"/>
    <property type="match status" value="1"/>
</dbReference>
<dbReference type="PANTHER" id="PTHR45436:SF5">
    <property type="entry name" value="SENSOR HISTIDINE KINASE TRCS"/>
    <property type="match status" value="1"/>
</dbReference>
<comment type="subcellular location">
    <subcellularLocation>
        <location evidence="2">Membrane</location>
    </subcellularLocation>
</comment>
<dbReference type="Pfam" id="PF00512">
    <property type="entry name" value="HisKA"/>
    <property type="match status" value="1"/>
</dbReference>
<dbReference type="SMART" id="SM00304">
    <property type="entry name" value="HAMP"/>
    <property type="match status" value="1"/>
</dbReference>
<evidence type="ECO:0000256" key="11">
    <source>
        <dbReference type="SAM" id="Phobius"/>
    </source>
</evidence>
<dbReference type="OrthoDB" id="913606at2"/>
<evidence type="ECO:0000256" key="8">
    <source>
        <dbReference type="ARBA" id="ARBA00022989"/>
    </source>
</evidence>
<feature type="domain" description="Histidine kinase" evidence="12">
    <location>
        <begin position="236"/>
        <end position="453"/>
    </location>
</feature>
<evidence type="ECO:0000256" key="1">
    <source>
        <dbReference type="ARBA" id="ARBA00000085"/>
    </source>
</evidence>
<evidence type="ECO:0000256" key="4">
    <source>
        <dbReference type="ARBA" id="ARBA00022553"/>
    </source>
</evidence>
<keyword evidence="7 14" id="KW-0418">Kinase</keyword>
<sequence length="458" mass="51391">MSIKQRITIWFGALVASLLLLFSIFIYQTTESYRKTLFQNRLQRRAVAGVLYFQNRSEFHRSSYLTLPDQHETIVGDGNRVIYKSSGPDDFKLKAGLLSQARQKETYFEYDATPWNAPKEGVALSFEFDGKKYVSVVTAYDLTGRQASQSLLFILLIGNIVMLGIVAFAGFWFARRSMRPFDQLINQMNPSAANDFSFRLQSTSKDDEATYLANAFNGLLERLQGLADSQEHFVAYASHEIRTPLTVVKGILETSIAYDNQLDDIRTSMEKALYRLEDAITLANSLLQLAEVEGLQSVKMQHDVNIVDTILDTISYFGEKHPDQQIELTLSDIFTEKSQTTHVMGSSVLLRTVLINILDNASKYSGKKPVSLEVDLDELGLLIKVTDQGMGIPQDQLAEVFMPMMRANNVGKVPGFGLGLTIAKKIIDIHQGELQITSQPNLTQVCIRLPIKTFEGSL</sequence>
<dbReference type="STRING" id="659014.SAMN04487996_111192"/>
<dbReference type="Gene3D" id="1.10.287.130">
    <property type="match status" value="1"/>
</dbReference>
<keyword evidence="4" id="KW-0597">Phosphoprotein</keyword>
<keyword evidence="10 11" id="KW-0472">Membrane</keyword>
<dbReference type="InterPro" id="IPR036097">
    <property type="entry name" value="HisK_dim/P_sf"/>
</dbReference>
<evidence type="ECO:0000256" key="2">
    <source>
        <dbReference type="ARBA" id="ARBA00004370"/>
    </source>
</evidence>
<evidence type="ECO:0000256" key="10">
    <source>
        <dbReference type="ARBA" id="ARBA00023136"/>
    </source>
</evidence>
<keyword evidence="5" id="KW-0808">Transferase</keyword>
<feature type="transmembrane region" description="Helical" evidence="11">
    <location>
        <begin position="151"/>
        <end position="174"/>
    </location>
</feature>
<dbReference type="AlphaFoldDB" id="A0A1G7MA44"/>
<feature type="transmembrane region" description="Helical" evidence="11">
    <location>
        <begin position="7"/>
        <end position="27"/>
    </location>
</feature>
<dbReference type="InterPro" id="IPR003660">
    <property type="entry name" value="HAMP_dom"/>
</dbReference>
<dbReference type="InterPro" id="IPR036890">
    <property type="entry name" value="HATPase_C_sf"/>
</dbReference>
<dbReference type="InterPro" id="IPR004358">
    <property type="entry name" value="Sig_transdc_His_kin-like_C"/>
</dbReference>
<evidence type="ECO:0000259" key="13">
    <source>
        <dbReference type="PROSITE" id="PS50885"/>
    </source>
</evidence>
<reference evidence="15" key="1">
    <citation type="submission" date="2016-10" db="EMBL/GenBank/DDBJ databases">
        <authorList>
            <person name="Varghese N."/>
            <person name="Submissions S."/>
        </authorList>
    </citation>
    <scope>NUCLEOTIDE SEQUENCE [LARGE SCALE GENOMIC DNA]</scope>
    <source>
        <strain evidence="15">DSM 25329</strain>
    </source>
</reference>
<evidence type="ECO:0000256" key="5">
    <source>
        <dbReference type="ARBA" id="ARBA00022679"/>
    </source>
</evidence>
<evidence type="ECO:0000256" key="3">
    <source>
        <dbReference type="ARBA" id="ARBA00012438"/>
    </source>
</evidence>
<dbReference type="CDD" id="cd06225">
    <property type="entry name" value="HAMP"/>
    <property type="match status" value="1"/>
</dbReference>
<evidence type="ECO:0000256" key="7">
    <source>
        <dbReference type="ARBA" id="ARBA00022777"/>
    </source>
</evidence>
<dbReference type="PROSITE" id="PS50885">
    <property type="entry name" value="HAMP"/>
    <property type="match status" value="1"/>
</dbReference>
<evidence type="ECO:0000256" key="9">
    <source>
        <dbReference type="ARBA" id="ARBA00023012"/>
    </source>
</evidence>
<dbReference type="Pfam" id="PF02518">
    <property type="entry name" value="HATPase_c"/>
    <property type="match status" value="1"/>
</dbReference>
<keyword evidence="8 11" id="KW-1133">Transmembrane helix</keyword>
<dbReference type="SUPFAM" id="SSF55874">
    <property type="entry name" value="ATPase domain of HSP90 chaperone/DNA topoisomerase II/histidine kinase"/>
    <property type="match status" value="1"/>
</dbReference>
<dbReference type="EMBL" id="FNAN01000011">
    <property type="protein sequence ID" value="SDF58109.1"/>
    <property type="molecule type" value="Genomic_DNA"/>
</dbReference>
<dbReference type="SMART" id="SM00388">
    <property type="entry name" value="HisKA"/>
    <property type="match status" value="1"/>
</dbReference>
<dbReference type="InterPro" id="IPR005467">
    <property type="entry name" value="His_kinase_dom"/>
</dbReference>
<keyword evidence="9" id="KW-0902">Two-component regulatory system</keyword>
<name>A0A1G7MA44_9BACT</name>
<dbReference type="SMART" id="SM00387">
    <property type="entry name" value="HATPase_c"/>
    <property type="match status" value="1"/>
</dbReference>
<dbReference type="CDD" id="cd00082">
    <property type="entry name" value="HisKA"/>
    <property type="match status" value="1"/>
</dbReference>
<evidence type="ECO:0000256" key="6">
    <source>
        <dbReference type="ARBA" id="ARBA00022692"/>
    </source>
</evidence>
<evidence type="ECO:0000313" key="15">
    <source>
        <dbReference type="Proteomes" id="UP000198748"/>
    </source>
</evidence>
<keyword evidence="15" id="KW-1185">Reference proteome</keyword>
<keyword evidence="6 11" id="KW-0812">Transmembrane</keyword>
<evidence type="ECO:0000313" key="14">
    <source>
        <dbReference type="EMBL" id="SDF58109.1"/>
    </source>
</evidence>
<dbReference type="PANTHER" id="PTHR45436">
    <property type="entry name" value="SENSOR HISTIDINE KINASE YKOH"/>
    <property type="match status" value="1"/>
</dbReference>
<dbReference type="Gene3D" id="6.10.340.10">
    <property type="match status" value="1"/>
</dbReference>
<dbReference type="InterPro" id="IPR003594">
    <property type="entry name" value="HATPase_dom"/>
</dbReference>
<dbReference type="RefSeq" id="WP_090153522.1">
    <property type="nucleotide sequence ID" value="NZ_FNAN01000011.1"/>
</dbReference>
<comment type="catalytic activity">
    <reaction evidence="1">
        <text>ATP + protein L-histidine = ADP + protein N-phospho-L-histidine.</text>
        <dbReference type="EC" id="2.7.13.3"/>
    </reaction>
</comment>
<dbReference type="EC" id="2.7.13.3" evidence="3"/>
<accession>A0A1G7MA44</accession>
<gene>
    <name evidence="14" type="ORF">SAMN04487996_111192</name>
</gene>
<feature type="domain" description="HAMP" evidence="13">
    <location>
        <begin position="175"/>
        <end position="228"/>
    </location>
</feature>
<dbReference type="InterPro" id="IPR003661">
    <property type="entry name" value="HisK_dim/P_dom"/>
</dbReference>
<proteinExistence type="predicted"/>
<dbReference type="InterPro" id="IPR050428">
    <property type="entry name" value="TCS_sensor_his_kinase"/>
</dbReference>
<evidence type="ECO:0000259" key="12">
    <source>
        <dbReference type="PROSITE" id="PS50109"/>
    </source>
</evidence>
<dbReference type="PRINTS" id="PR00344">
    <property type="entry name" value="BCTRLSENSOR"/>
</dbReference>
<dbReference type="Proteomes" id="UP000198748">
    <property type="component" value="Unassembled WGS sequence"/>
</dbReference>
<dbReference type="GO" id="GO:0005886">
    <property type="term" value="C:plasma membrane"/>
    <property type="evidence" value="ECO:0007669"/>
    <property type="project" value="TreeGrafter"/>
</dbReference>
<dbReference type="GO" id="GO:0000155">
    <property type="term" value="F:phosphorelay sensor kinase activity"/>
    <property type="evidence" value="ECO:0007669"/>
    <property type="project" value="InterPro"/>
</dbReference>
<dbReference type="SUPFAM" id="SSF47384">
    <property type="entry name" value="Homodimeric domain of signal transducing histidine kinase"/>
    <property type="match status" value="1"/>
</dbReference>